<proteinExistence type="predicted"/>
<evidence type="ECO:0000256" key="1">
    <source>
        <dbReference type="SAM" id="Phobius"/>
    </source>
</evidence>
<evidence type="ECO:0000313" key="3">
    <source>
        <dbReference type="Proteomes" id="UP001139157"/>
    </source>
</evidence>
<feature type="transmembrane region" description="Helical" evidence="1">
    <location>
        <begin position="60"/>
        <end position="80"/>
    </location>
</feature>
<sequence length="296" mass="32620">MSENNSGTMTTPLLPWAAEWGGQRPRGNLVFAAVFVVLLLIFSIPFAIDAANQGNMGRTVFGAAIFLVALTSLIAVVPILRVRRKKLPRDIETSATVDSSRGVRVFYLSSWRRALILWLTAGTLFLLIRGWLFFKQLSDDSEGSARSQLSAGGLVIVVIVLGMIAVLGWYLFSSRHRRGFVALTADGVVQRLGHTVKRLPWSEIGGAFPGVLSNVHVVDIVPVPGHKVNVDSGKSWLDNMQRGSLEKSIQVPAWVLGMDPALFLYLVRFYWQHPEARQELATEAVVNRMRSGELLG</sequence>
<keyword evidence="1" id="KW-0472">Membrane</keyword>
<dbReference type="Proteomes" id="UP001139157">
    <property type="component" value="Unassembled WGS sequence"/>
</dbReference>
<evidence type="ECO:0000313" key="2">
    <source>
        <dbReference type="EMBL" id="MCM6772761.1"/>
    </source>
</evidence>
<feature type="transmembrane region" description="Helical" evidence="1">
    <location>
        <begin position="114"/>
        <end position="134"/>
    </location>
</feature>
<dbReference type="EMBL" id="JAMRXG010000002">
    <property type="protein sequence ID" value="MCM6772761.1"/>
    <property type="molecule type" value="Genomic_DNA"/>
</dbReference>
<feature type="transmembrane region" description="Helical" evidence="1">
    <location>
        <begin position="29"/>
        <end position="48"/>
    </location>
</feature>
<keyword evidence="3" id="KW-1185">Reference proteome</keyword>
<keyword evidence="1" id="KW-0812">Transmembrane</keyword>
<keyword evidence="1" id="KW-1133">Transmembrane helix</keyword>
<feature type="transmembrane region" description="Helical" evidence="1">
    <location>
        <begin position="154"/>
        <end position="172"/>
    </location>
</feature>
<name>A0A9X2E345_9NOCA</name>
<gene>
    <name evidence="2" type="ORF">NDR86_04655</name>
</gene>
<accession>A0A9X2E345</accession>
<organism evidence="2 3">
    <name type="scientific">Nocardia pulmonis</name>
    <dbReference type="NCBI Taxonomy" id="2951408"/>
    <lineage>
        <taxon>Bacteria</taxon>
        <taxon>Bacillati</taxon>
        <taxon>Actinomycetota</taxon>
        <taxon>Actinomycetes</taxon>
        <taxon>Mycobacteriales</taxon>
        <taxon>Nocardiaceae</taxon>
        <taxon>Nocardia</taxon>
    </lineage>
</organism>
<comment type="caution">
    <text evidence="2">The sequence shown here is derived from an EMBL/GenBank/DDBJ whole genome shotgun (WGS) entry which is preliminary data.</text>
</comment>
<dbReference type="AlphaFoldDB" id="A0A9X2E345"/>
<reference evidence="2" key="1">
    <citation type="submission" date="2022-06" db="EMBL/GenBank/DDBJ databases">
        <title>Novel species in genus nocardia.</title>
        <authorList>
            <person name="Li F."/>
        </authorList>
    </citation>
    <scope>NUCLEOTIDE SEQUENCE</scope>
    <source>
        <strain evidence="2">CDC141</strain>
    </source>
</reference>
<protein>
    <submittedName>
        <fullName evidence="2">Uncharacterized protein</fullName>
    </submittedName>
</protein>
<dbReference type="RefSeq" id="WP_251909757.1">
    <property type="nucleotide sequence ID" value="NZ_JAMRXG010000002.1"/>
</dbReference>